<dbReference type="PANTHER" id="PTHR38042:SF1">
    <property type="entry name" value="UROPORPHYRINOGEN-III SYNTHASE, CHLOROPLASTIC"/>
    <property type="match status" value="1"/>
</dbReference>
<evidence type="ECO:0000259" key="10">
    <source>
        <dbReference type="Pfam" id="PF02602"/>
    </source>
</evidence>
<evidence type="ECO:0000256" key="1">
    <source>
        <dbReference type="ARBA" id="ARBA00004772"/>
    </source>
</evidence>
<name>A0ABP7LYH1_9GAMM</name>
<evidence type="ECO:0000313" key="11">
    <source>
        <dbReference type="EMBL" id="GAA3909429.1"/>
    </source>
</evidence>
<evidence type="ECO:0000256" key="8">
    <source>
        <dbReference type="ARBA" id="ARBA00048617"/>
    </source>
</evidence>
<reference evidence="12" key="1">
    <citation type="journal article" date="2019" name="Int. J. Syst. Evol. Microbiol.">
        <title>The Global Catalogue of Microorganisms (GCM) 10K type strain sequencing project: providing services to taxonomists for standard genome sequencing and annotation.</title>
        <authorList>
            <consortium name="The Broad Institute Genomics Platform"/>
            <consortium name="The Broad Institute Genome Sequencing Center for Infectious Disease"/>
            <person name="Wu L."/>
            <person name="Ma J."/>
        </authorList>
    </citation>
    <scope>NUCLEOTIDE SEQUENCE [LARGE SCALE GENOMIC DNA]</scope>
    <source>
        <strain evidence="12">JCM 16914</strain>
    </source>
</reference>
<dbReference type="Gene3D" id="3.40.50.10090">
    <property type="match status" value="2"/>
</dbReference>
<keyword evidence="4 9" id="KW-0456">Lyase</keyword>
<dbReference type="EMBL" id="BAAAZT010000076">
    <property type="protein sequence ID" value="GAA3909429.1"/>
    <property type="molecule type" value="Genomic_DNA"/>
</dbReference>
<protein>
    <recommendedName>
        <fullName evidence="7 9">Uroporphyrinogen-III synthase</fullName>
        <ecNumber evidence="3 9">4.2.1.75</ecNumber>
    </recommendedName>
</protein>
<evidence type="ECO:0000256" key="7">
    <source>
        <dbReference type="ARBA" id="ARBA00040167"/>
    </source>
</evidence>
<evidence type="ECO:0000256" key="5">
    <source>
        <dbReference type="ARBA" id="ARBA00023244"/>
    </source>
</evidence>
<comment type="similarity">
    <text evidence="2 9">Belongs to the uroporphyrinogen-III synthase family.</text>
</comment>
<dbReference type="InterPro" id="IPR003754">
    <property type="entry name" value="4pyrrol_synth_uPrphyn_synth"/>
</dbReference>
<evidence type="ECO:0000256" key="2">
    <source>
        <dbReference type="ARBA" id="ARBA00008133"/>
    </source>
</evidence>
<organism evidence="11 12">
    <name type="scientific">Halomonas cibimaris</name>
    <dbReference type="NCBI Taxonomy" id="657012"/>
    <lineage>
        <taxon>Bacteria</taxon>
        <taxon>Pseudomonadati</taxon>
        <taxon>Pseudomonadota</taxon>
        <taxon>Gammaproteobacteria</taxon>
        <taxon>Oceanospirillales</taxon>
        <taxon>Halomonadaceae</taxon>
        <taxon>Halomonas</taxon>
    </lineage>
</organism>
<dbReference type="InterPro" id="IPR039793">
    <property type="entry name" value="UROS/Hem4"/>
</dbReference>
<dbReference type="EC" id="4.2.1.75" evidence="3 9"/>
<dbReference type="RefSeq" id="WP_344704811.1">
    <property type="nucleotide sequence ID" value="NZ_BAAAZT010000076.1"/>
</dbReference>
<evidence type="ECO:0000313" key="12">
    <source>
        <dbReference type="Proteomes" id="UP001500133"/>
    </source>
</evidence>
<evidence type="ECO:0000256" key="4">
    <source>
        <dbReference type="ARBA" id="ARBA00023239"/>
    </source>
</evidence>
<accession>A0ABP7LYH1</accession>
<comment type="pathway">
    <text evidence="1 9">Porphyrin-containing compound metabolism; protoporphyrin-IX biosynthesis; coproporphyrinogen-III from 5-aminolevulinate: step 3/4.</text>
</comment>
<gene>
    <name evidence="11" type="ORF">GCM10022228_20160</name>
</gene>
<dbReference type="SUPFAM" id="SSF69618">
    <property type="entry name" value="HemD-like"/>
    <property type="match status" value="1"/>
</dbReference>
<dbReference type="CDD" id="cd06578">
    <property type="entry name" value="HemD"/>
    <property type="match status" value="1"/>
</dbReference>
<evidence type="ECO:0000256" key="6">
    <source>
        <dbReference type="ARBA" id="ARBA00037589"/>
    </source>
</evidence>
<comment type="catalytic activity">
    <reaction evidence="8 9">
        <text>hydroxymethylbilane = uroporphyrinogen III + H2O</text>
        <dbReference type="Rhea" id="RHEA:18965"/>
        <dbReference type="ChEBI" id="CHEBI:15377"/>
        <dbReference type="ChEBI" id="CHEBI:57308"/>
        <dbReference type="ChEBI" id="CHEBI:57845"/>
        <dbReference type="EC" id="4.2.1.75"/>
    </reaction>
</comment>
<evidence type="ECO:0000256" key="9">
    <source>
        <dbReference type="RuleBase" id="RU366031"/>
    </source>
</evidence>
<dbReference type="Proteomes" id="UP001500133">
    <property type="component" value="Unassembled WGS sequence"/>
</dbReference>
<comment type="caution">
    <text evidence="11">The sequence shown here is derived from an EMBL/GenBank/DDBJ whole genome shotgun (WGS) entry which is preliminary data.</text>
</comment>
<dbReference type="PANTHER" id="PTHR38042">
    <property type="entry name" value="UROPORPHYRINOGEN-III SYNTHASE, CHLOROPLASTIC"/>
    <property type="match status" value="1"/>
</dbReference>
<sequence>MQPVLITRPGERGDALACSLREHGHAVEKLPIMELVPLIETPGQRSIWLNIDQYGKIIVVSPFAAHCLAEALDRYWPQLPVGIGYYSVGTATAEALHARLGVRVRTPPPDAGEDTSEALLTLPSLRRLDGEKVLLIAGEGGRIMMTETLAERGARVTRSEVYRREYRPPPAGARRRLDAGDYRALIVTSGEMLQHLAPWCSPSALHQPLIVSSQRLATLADTLGFTATTVAPGATPPALTAALARVS</sequence>
<keyword evidence="5 9" id="KW-0627">Porphyrin biosynthesis</keyword>
<proteinExistence type="inferred from homology"/>
<evidence type="ECO:0000256" key="3">
    <source>
        <dbReference type="ARBA" id="ARBA00013109"/>
    </source>
</evidence>
<comment type="function">
    <text evidence="6 9">Catalyzes cyclization of the linear tetrapyrrole, hydroxymethylbilane, to the macrocyclic uroporphyrinogen III.</text>
</comment>
<keyword evidence="12" id="KW-1185">Reference proteome</keyword>
<dbReference type="Pfam" id="PF02602">
    <property type="entry name" value="HEM4"/>
    <property type="match status" value="1"/>
</dbReference>
<feature type="domain" description="Tetrapyrrole biosynthesis uroporphyrinogen III synthase" evidence="10">
    <location>
        <begin position="14"/>
        <end position="240"/>
    </location>
</feature>
<dbReference type="InterPro" id="IPR036108">
    <property type="entry name" value="4pyrrol_syn_uPrphyn_synt_sf"/>
</dbReference>